<evidence type="ECO:0000259" key="2">
    <source>
        <dbReference type="PROSITE" id="PS50106"/>
    </source>
</evidence>
<dbReference type="Proteomes" id="UP001482620">
    <property type="component" value="Unassembled WGS sequence"/>
</dbReference>
<evidence type="ECO:0000256" key="1">
    <source>
        <dbReference type="SAM" id="MobiDB-lite"/>
    </source>
</evidence>
<keyword evidence="4" id="KW-1185">Reference proteome</keyword>
<dbReference type="Pfam" id="PF17820">
    <property type="entry name" value="PDZ_6"/>
    <property type="match status" value="1"/>
</dbReference>
<evidence type="ECO:0000313" key="3">
    <source>
        <dbReference type="EMBL" id="MEQ2228095.1"/>
    </source>
</evidence>
<dbReference type="Gene3D" id="2.30.42.10">
    <property type="match status" value="1"/>
</dbReference>
<dbReference type="InterPro" id="IPR036034">
    <property type="entry name" value="PDZ_sf"/>
</dbReference>
<dbReference type="CDD" id="cd06746">
    <property type="entry name" value="PDZ_SHANK1_3-like"/>
    <property type="match status" value="1"/>
</dbReference>
<gene>
    <name evidence="3" type="primary">SHANK3_1</name>
    <name evidence="3" type="ORF">ILYODFUR_005267</name>
</gene>
<dbReference type="EMBL" id="JAHRIQ010023474">
    <property type="protein sequence ID" value="MEQ2228095.1"/>
    <property type="molecule type" value="Genomic_DNA"/>
</dbReference>
<dbReference type="PANTHER" id="PTHR24135:SF4">
    <property type="entry name" value="SH3 AND MULTIPLE ANKYRIN REPEAT DOMAINS PROTEIN 3"/>
    <property type="match status" value="1"/>
</dbReference>
<reference evidence="3 4" key="1">
    <citation type="submission" date="2021-06" db="EMBL/GenBank/DDBJ databases">
        <authorList>
            <person name="Palmer J.M."/>
        </authorList>
    </citation>
    <scope>NUCLEOTIDE SEQUENCE [LARGE SCALE GENOMIC DNA]</scope>
    <source>
        <strain evidence="4">if_2019</strain>
        <tissue evidence="3">Muscle</tissue>
    </source>
</reference>
<dbReference type="SUPFAM" id="SSF50156">
    <property type="entry name" value="PDZ domain-like"/>
    <property type="match status" value="1"/>
</dbReference>
<dbReference type="InterPro" id="IPR051569">
    <property type="entry name" value="SHANK"/>
</dbReference>
<dbReference type="InterPro" id="IPR001478">
    <property type="entry name" value="PDZ"/>
</dbReference>
<dbReference type="PROSITE" id="PS50106">
    <property type="entry name" value="PDZ"/>
    <property type="match status" value="1"/>
</dbReference>
<proteinExistence type="predicted"/>
<protein>
    <submittedName>
        <fullName evidence="3">SH3 and multiple ankyrin repeat domains protein 3</fullName>
    </submittedName>
</protein>
<dbReference type="PANTHER" id="PTHR24135">
    <property type="entry name" value="SH3 AND MULTIPLE ANKYRIN REPEAT DOMAINS PROTEIN"/>
    <property type="match status" value="1"/>
</dbReference>
<dbReference type="InterPro" id="IPR041489">
    <property type="entry name" value="PDZ_6"/>
</dbReference>
<name>A0ABV0T6S9_9TELE</name>
<dbReference type="SMART" id="SM00228">
    <property type="entry name" value="PDZ"/>
    <property type="match status" value="1"/>
</dbReference>
<accession>A0ABV0T6S9</accession>
<evidence type="ECO:0000313" key="4">
    <source>
        <dbReference type="Proteomes" id="UP001482620"/>
    </source>
</evidence>
<feature type="compositionally biased region" description="Polar residues" evidence="1">
    <location>
        <begin position="300"/>
        <end position="311"/>
    </location>
</feature>
<comment type="caution">
    <text evidence="3">The sequence shown here is derived from an EMBL/GenBank/DDBJ whole genome shotgun (WGS) entry which is preliminary data.</text>
</comment>
<feature type="region of interest" description="Disordered" evidence="1">
    <location>
        <begin position="283"/>
        <end position="311"/>
    </location>
</feature>
<sequence length="311" mass="34946">MEDTALLLSFDPPPPLLHHRLPTPFIPRPTPPPGSDPRGEKTLQGLFFYFTETREDRNKRLFRHYTVGSYDNFTSYSDYIVEEKNAVLQKKENEGFGFVLRGAKAETPIEEFTPTPAFPALQYLESVDVEGVAWRAGLRTGDFLIEVNGVNVVKVGHKQVVSLIRQGGSRLLMKVVSVTRKPELEEVVRKKAPPPPKRAPSTTLTLRSKSMTAELEELERLDEMLASQESMLHSQPPEADYRAATVKQRPTSRRITPAEISSDLDFVLQSLFERQGMTLHGGLHPGIERGHIPLPKGMSRTKSFGKTTFPD</sequence>
<organism evidence="3 4">
    <name type="scientific">Ilyodon furcidens</name>
    <name type="common">goldbreast splitfin</name>
    <dbReference type="NCBI Taxonomy" id="33524"/>
    <lineage>
        <taxon>Eukaryota</taxon>
        <taxon>Metazoa</taxon>
        <taxon>Chordata</taxon>
        <taxon>Craniata</taxon>
        <taxon>Vertebrata</taxon>
        <taxon>Euteleostomi</taxon>
        <taxon>Actinopterygii</taxon>
        <taxon>Neopterygii</taxon>
        <taxon>Teleostei</taxon>
        <taxon>Neoteleostei</taxon>
        <taxon>Acanthomorphata</taxon>
        <taxon>Ovalentaria</taxon>
        <taxon>Atherinomorphae</taxon>
        <taxon>Cyprinodontiformes</taxon>
        <taxon>Goodeidae</taxon>
        <taxon>Ilyodon</taxon>
    </lineage>
</organism>
<feature type="domain" description="PDZ" evidence="2">
    <location>
        <begin position="85"/>
        <end position="179"/>
    </location>
</feature>